<dbReference type="GeneID" id="92378041"/>
<keyword evidence="1" id="KW-0175">Coiled coil</keyword>
<feature type="compositionally biased region" description="Pro residues" evidence="2">
    <location>
        <begin position="1"/>
        <end position="16"/>
    </location>
</feature>
<feature type="region of interest" description="Disordered" evidence="2">
    <location>
        <begin position="1"/>
        <end position="20"/>
    </location>
</feature>
<dbReference type="RefSeq" id="XP_067083006.1">
    <property type="nucleotide sequence ID" value="XM_067226905.1"/>
</dbReference>
<evidence type="ECO:0000256" key="1">
    <source>
        <dbReference type="SAM" id="Coils"/>
    </source>
</evidence>
<dbReference type="VEuPathDB" id="TriTrypDB:TEOVI_000410100"/>
<feature type="region of interest" description="Disordered" evidence="2">
    <location>
        <begin position="1102"/>
        <end position="1160"/>
    </location>
</feature>
<feature type="region of interest" description="Disordered" evidence="2">
    <location>
        <begin position="884"/>
        <end position="926"/>
    </location>
</feature>
<protein>
    <submittedName>
        <fullName evidence="3">Bilobe protein, conserved</fullName>
    </submittedName>
</protein>
<feature type="coiled-coil region" evidence="1">
    <location>
        <begin position="584"/>
        <end position="650"/>
    </location>
</feature>
<evidence type="ECO:0000256" key="2">
    <source>
        <dbReference type="SAM" id="MobiDB-lite"/>
    </source>
</evidence>
<feature type="region of interest" description="Disordered" evidence="2">
    <location>
        <begin position="288"/>
        <end position="356"/>
    </location>
</feature>
<reference evidence="3" key="1">
    <citation type="submission" date="2016-09" db="EMBL/GenBank/DDBJ databases">
        <authorList>
            <person name="Hebert L."/>
            <person name="Moumen B."/>
        </authorList>
    </citation>
    <scope>NUCLEOTIDE SEQUENCE [LARGE SCALE GENOMIC DNA]</scope>
    <source>
        <strain evidence="3">OVI</strain>
    </source>
</reference>
<evidence type="ECO:0000313" key="4">
    <source>
        <dbReference type="Proteomes" id="UP000195570"/>
    </source>
</evidence>
<comment type="caution">
    <text evidence="3">The sequence shown here is derived from an EMBL/GenBank/DDBJ whole genome shotgun (WGS) entry which is preliminary data.</text>
</comment>
<proteinExistence type="predicted"/>
<dbReference type="EMBL" id="CZPT02001883">
    <property type="protein sequence ID" value="SCU72524.1"/>
    <property type="molecule type" value="Genomic_DNA"/>
</dbReference>
<dbReference type="AlphaFoldDB" id="A0A1G4IJ28"/>
<name>A0A1G4IJ28_TRYEQ</name>
<accession>A0A1G4IJ28</accession>
<feature type="compositionally biased region" description="Polar residues" evidence="2">
    <location>
        <begin position="292"/>
        <end position="306"/>
    </location>
</feature>
<sequence>MPLPSTLPSPAPPSPPVATSKLDLDINGLQKILQQIDESFHASDDDVDRRLRLQHLERQQVALQQLCDAALQQQDGQAVPPALDNSTDVRPITYKVLDTDVVSTPRSIDAFNPSHNTRETLQSIARKTETCLRSPHAPLVAPPRLLSPSRVTSMPHMGASTTAQGEVKTPDHAGVATAKIFPLRSPELPPTYHDGAAVQEDRDLVESFLGDGRAKAQHPYAVEEGGVHRVRGSTGGWQQRGIHTLRGVRSCRLMAPRMSSGTDRTASPEHFDIGEDEKLIRQLIGRNETRVKGSTNRNNHCFQTAPTKGENVAAHSCGTEGQTHRHSTVPSASGRQPAQGDAHPTSTSMAHNPHKEDCAARNGHWVRGKSVKELTQKMECLARHLVKCMRDRLQLQYRVDRLEGMLDVANTEVGRLRRTLEQREEGTLTESAWRATINAKERELRVCEDEIRRLRILVEQQVTRQGCGLARQNEAAALQQAKADLECMMQELGVAHMRRREMEEEFERTKQALDAAESHIQMLDKRLAQAERAAALARVWDVSGDLNVQVGDVPSAPASTALQKGLPEAKLKLQANVGNVDSWTHDAQREIARLTAHIENLALKHAESDRHAELRLSNARKESDVLRRQCNELRVEVRSHEVQIETLRRDRVAVGLREGQLRQQLLDLRDDAVLLADLLQATTKNAKGMLQILGTDDVEHRQSKAAVERFVAGVLCDFDALGRFFGALQCMDIGESRCQMEERVSVSEATAARRDFVLKAVEDAMERPSQGFGPATLSSSKPPCVETLQAAHESHRPSVAADCILATGTRPPEDRKPPTTSSTPSPAHPVLRWVADQNISLEGVTAPDEGNQPQNGAKMAESRASVMEGCTGRNLEQQSSNDFYALSGTNTDTEPKISLFPTTSWPSPQGARRGSPPSRLSDQAESHVLIQDSARSRISTGISFLSKAPDGSGTVASEGIPHLQQPLSHSMVSSQSHMVEETSDERSSGPMLSVVAATTRHVDTLSAQAVANRVDDVDLKGVTLELLRAEDRTSVKVHPAVSWNTGAENSAEKDGVGGEQTDLNDVPVTEVMRHLQPRDDSPENRKQTPPRLMPHYVVTHASSTATATREERSGAPVGRRPAVQQAADPAPLRRAVVGGGRDGRGRGRAVALAEPQRPTAARPGAALLPSVNDVGPEPRNNTVTATMVSGEAGTAHRHHLPVGTEFLSLRQPALANAQSKPKD</sequence>
<keyword evidence="4" id="KW-1185">Reference proteome</keyword>
<feature type="region of interest" description="Disordered" evidence="2">
    <location>
        <begin position="1043"/>
        <end position="1063"/>
    </location>
</feature>
<evidence type="ECO:0000313" key="3">
    <source>
        <dbReference type="EMBL" id="SCU72524.1"/>
    </source>
</evidence>
<organism evidence="3 4">
    <name type="scientific">Trypanosoma equiperdum</name>
    <dbReference type="NCBI Taxonomy" id="5694"/>
    <lineage>
        <taxon>Eukaryota</taxon>
        <taxon>Discoba</taxon>
        <taxon>Euglenozoa</taxon>
        <taxon>Kinetoplastea</taxon>
        <taxon>Metakinetoplastina</taxon>
        <taxon>Trypanosomatida</taxon>
        <taxon>Trypanosomatidae</taxon>
        <taxon>Trypanosoma</taxon>
    </lineage>
</organism>
<feature type="coiled-coil region" evidence="1">
    <location>
        <begin position="437"/>
        <end position="533"/>
    </location>
</feature>
<gene>
    <name evidence="3" type="ORF">TEOVI_000410100</name>
</gene>
<feature type="region of interest" description="Disordered" evidence="2">
    <location>
        <begin position="843"/>
        <end position="867"/>
    </location>
</feature>
<dbReference type="Proteomes" id="UP000195570">
    <property type="component" value="Unassembled WGS sequence"/>
</dbReference>
<feature type="region of interest" description="Disordered" evidence="2">
    <location>
        <begin position="807"/>
        <end position="830"/>
    </location>
</feature>